<evidence type="ECO:0000256" key="6">
    <source>
        <dbReference type="ARBA" id="ARBA00022670"/>
    </source>
</evidence>
<evidence type="ECO:0000256" key="8">
    <source>
        <dbReference type="ARBA" id="ARBA00022801"/>
    </source>
</evidence>
<dbReference type="Pfam" id="PF02073">
    <property type="entry name" value="Peptidase_M29"/>
    <property type="match status" value="1"/>
</dbReference>
<keyword evidence="7" id="KW-0479">Metal-binding</keyword>
<reference evidence="10" key="1">
    <citation type="journal article" date="2015" name="Proc. Natl. Acad. Sci. U.S.A.">
        <title>Networks of energetic and metabolic interactions define dynamics in microbial communities.</title>
        <authorList>
            <person name="Embree M."/>
            <person name="Liu J.K."/>
            <person name="Al-Bassam M.M."/>
            <person name="Zengler K."/>
        </authorList>
    </citation>
    <scope>NUCLEOTIDE SEQUENCE</scope>
</reference>
<evidence type="ECO:0000256" key="2">
    <source>
        <dbReference type="ARBA" id="ARBA00001946"/>
    </source>
</evidence>
<evidence type="ECO:0000256" key="1">
    <source>
        <dbReference type="ARBA" id="ARBA00001941"/>
    </source>
</evidence>
<keyword evidence="9" id="KW-0482">Metalloprotease</keyword>
<evidence type="ECO:0000256" key="9">
    <source>
        <dbReference type="ARBA" id="ARBA00023049"/>
    </source>
</evidence>
<dbReference type="Gene3D" id="3.40.1830.10">
    <property type="entry name" value="Thermophilic metalloprotease (M29)"/>
    <property type="match status" value="1"/>
</dbReference>
<sequence length="399" mass="44289">MFTPTQIEKYADVLMWGLETSRPTGFRAGDMVLLQYDLAAVALAEALFARIMDRGMHPVARMIPTFRMEHAFYAKADEGQLVFQVPGQATLNENLNGAIHVLAPESLTHLSDIDPKRIAKAAVARKPLRDILVAREEAGDFGWTLCMHPTPELAAKAGLSIKQYADQIKKACFLKEADPVGKWKTLYAEAAEIKAWLNSIKPACYHVESEHVDLKVTPGEKRRWIGISGHNIPSFELFVSPDWRGVHGVYYADQPSYRSGNYVRGVRLEFRDGEAVSSEAEEGAAFVAKQLAMDKGACRIGEFSLTDKRFSKIDTFMANTLFDENFGGAWGNCHIAVGSSYSDTYDGNPAELTAERKAELGFNDSALHWDLVNTEKKRVRALMPDGSAVTVYEDGVFKN</sequence>
<dbReference type="InterPro" id="IPR035097">
    <property type="entry name" value="M29_N-terminal"/>
</dbReference>
<dbReference type="PANTHER" id="PTHR34448">
    <property type="entry name" value="AMINOPEPTIDASE"/>
    <property type="match status" value="1"/>
</dbReference>
<comment type="cofactor">
    <cofactor evidence="3">
        <name>Zn(2+)</name>
        <dbReference type="ChEBI" id="CHEBI:29105"/>
    </cofactor>
</comment>
<proteinExistence type="inferred from homology"/>
<dbReference type="PANTHER" id="PTHR34448:SF1">
    <property type="entry name" value="BLL6088 PROTEIN"/>
    <property type="match status" value="1"/>
</dbReference>
<evidence type="ECO:0000313" key="10">
    <source>
        <dbReference type="EMBL" id="KUG27921.1"/>
    </source>
</evidence>
<dbReference type="AlphaFoldDB" id="A0A0W8G4E4"/>
<evidence type="ECO:0000256" key="7">
    <source>
        <dbReference type="ARBA" id="ARBA00022723"/>
    </source>
</evidence>
<keyword evidence="8 10" id="KW-0378">Hydrolase</keyword>
<keyword evidence="6" id="KW-0645">Protease</keyword>
<dbReference type="InterPro" id="IPR000787">
    <property type="entry name" value="Peptidase_M29"/>
</dbReference>
<evidence type="ECO:0000256" key="4">
    <source>
        <dbReference type="ARBA" id="ARBA00008236"/>
    </source>
</evidence>
<keyword evidence="5 10" id="KW-0031">Aminopeptidase</keyword>
<dbReference type="SUPFAM" id="SSF144052">
    <property type="entry name" value="Thermophilic metalloprotease-like"/>
    <property type="match status" value="1"/>
</dbReference>
<dbReference type="EC" id="3.4.11.24" evidence="10"/>
<dbReference type="GO" id="GO:0006508">
    <property type="term" value="P:proteolysis"/>
    <property type="evidence" value="ECO:0007669"/>
    <property type="project" value="UniProtKB-KW"/>
</dbReference>
<name>A0A0W8G4E4_9ZZZZ</name>
<dbReference type="GO" id="GO:0004177">
    <property type="term" value="F:aminopeptidase activity"/>
    <property type="evidence" value="ECO:0007669"/>
    <property type="project" value="UniProtKB-KW"/>
</dbReference>
<organism evidence="10">
    <name type="scientific">hydrocarbon metagenome</name>
    <dbReference type="NCBI Taxonomy" id="938273"/>
    <lineage>
        <taxon>unclassified sequences</taxon>
        <taxon>metagenomes</taxon>
        <taxon>ecological metagenomes</taxon>
    </lineage>
</organism>
<dbReference type="GO" id="GO:0008237">
    <property type="term" value="F:metallopeptidase activity"/>
    <property type="evidence" value="ECO:0007669"/>
    <property type="project" value="UniProtKB-KW"/>
</dbReference>
<evidence type="ECO:0000256" key="5">
    <source>
        <dbReference type="ARBA" id="ARBA00022438"/>
    </source>
</evidence>
<comment type="similarity">
    <text evidence="4">Belongs to the peptidase M29 family.</text>
</comment>
<comment type="cofactor">
    <cofactor evidence="2">
        <name>Mg(2+)</name>
        <dbReference type="ChEBI" id="CHEBI:18420"/>
    </cofactor>
</comment>
<dbReference type="EMBL" id="LNQE01000275">
    <property type="protein sequence ID" value="KUG27921.1"/>
    <property type="molecule type" value="Genomic_DNA"/>
</dbReference>
<accession>A0A0W8G4E4</accession>
<dbReference type="GO" id="GO:0046872">
    <property type="term" value="F:metal ion binding"/>
    <property type="evidence" value="ECO:0007669"/>
    <property type="project" value="UniProtKB-KW"/>
</dbReference>
<protein>
    <submittedName>
        <fullName evidence="10">Aminopeptidase s (Leu, val, phe, tyr preference)</fullName>
        <ecNumber evidence="10">3.4.11.24</ecNumber>
    </submittedName>
</protein>
<gene>
    <name evidence="10" type="ORF">ASZ90_002210</name>
</gene>
<dbReference type="InterPro" id="IPR052170">
    <property type="entry name" value="M29_Exopeptidase"/>
</dbReference>
<evidence type="ECO:0000256" key="3">
    <source>
        <dbReference type="ARBA" id="ARBA00001947"/>
    </source>
</evidence>
<comment type="caution">
    <text evidence="10">The sequence shown here is derived from an EMBL/GenBank/DDBJ whole genome shotgun (WGS) entry which is preliminary data.</text>
</comment>
<comment type="cofactor">
    <cofactor evidence="1">
        <name>Co(2+)</name>
        <dbReference type="ChEBI" id="CHEBI:48828"/>
    </cofactor>
</comment>